<dbReference type="AlphaFoldDB" id="A0A411WG91"/>
<dbReference type="KEGG" id="prag:EKN56_01970"/>
<sequence length="186" mass="20773">MMMSDLTSEHSLTASHPTLADAICAKVGKRDIALWATALERHFTLSPFSLLPEKLEKEHHVEISVAGLILVFSHPHAVYSDTGDVARWFLKSVEFSFMSSDHTCWKASAPFGLTPKEETHQSIESKLGDDATDIRKEDLRQSFYLDDGLVACVMWHPSGKGIQSLTVVRLGSEMDYEPLNVELSLR</sequence>
<dbReference type="EMBL" id="CP034752">
    <property type="protein sequence ID" value="QBH95278.1"/>
    <property type="molecule type" value="Genomic_DNA"/>
</dbReference>
<name>A0A411WG91_9GAMM</name>
<evidence type="ECO:0000313" key="1">
    <source>
        <dbReference type="EMBL" id="QBH95278.1"/>
    </source>
</evidence>
<proteinExistence type="predicted"/>
<protein>
    <submittedName>
        <fullName evidence="1">Uncharacterized protein</fullName>
    </submittedName>
</protein>
<dbReference type="Proteomes" id="UP000293154">
    <property type="component" value="Chromosome"/>
</dbReference>
<keyword evidence="2" id="KW-1185">Reference proteome</keyword>
<dbReference type="RefSeq" id="WP_130590270.1">
    <property type="nucleotide sequence ID" value="NZ_CP034752.1"/>
</dbReference>
<gene>
    <name evidence="1" type="ORF">EKN56_01970</name>
</gene>
<organism evidence="1 2">
    <name type="scientific">Limnobaculum zhutongyuii</name>
    <dbReference type="NCBI Taxonomy" id="2498113"/>
    <lineage>
        <taxon>Bacteria</taxon>
        <taxon>Pseudomonadati</taxon>
        <taxon>Pseudomonadota</taxon>
        <taxon>Gammaproteobacteria</taxon>
        <taxon>Enterobacterales</taxon>
        <taxon>Budviciaceae</taxon>
        <taxon>Limnobaculum</taxon>
    </lineage>
</organism>
<reference evidence="1 2" key="1">
    <citation type="submission" date="2019-03" db="EMBL/GenBank/DDBJ databases">
        <title>Pragia sp. nov. isolated from the gut tract of Carduelis flavirostris.</title>
        <authorList>
            <person name="Ge Y."/>
        </authorList>
    </citation>
    <scope>NUCLEOTIDE SEQUENCE [LARGE SCALE GENOMIC DNA]</scope>
    <source>
        <strain evidence="1 2">CF-458</strain>
    </source>
</reference>
<accession>A0A411WG91</accession>
<evidence type="ECO:0000313" key="2">
    <source>
        <dbReference type="Proteomes" id="UP000293154"/>
    </source>
</evidence>